<dbReference type="SUPFAM" id="SSF46689">
    <property type="entry name" value="Homeodomain-like"/>
    <property type="match status" value="1"/>
</dbReference>
<keyword evidence="5" id="KW-1185">Reference proteome</keyword>
<evidence type="ECO:0000256" key="1">
    <source>
        <dbReference type="ARBA" id="ARBA00023125"/>
    </source>
</evidence>
<name>A0ABZ0JTD5_9GAMM</name>
<dbReference type="InterPro" id="IPR001647">
    <property type="entry name" value="HTH_TetR"/>
</dbReference>
<sequence>MHNHLKIKSVARDRILAESKKLIVEEGICSFRLSQLPAKCQCSTKTFYQYFKSREDIVSALFIEHMNDYIDKIDIILSMEELSLKEKVIYSHMYDVVKCWSAREGDVCINFIGVNPHVYGVSSAEYEGNINVVFIELKNRVQALWSQALNSGALLSDKTDIVNCIFSIRTIERGSIVVGQNKFLRQHGHDSNIESVFNLLSLMINSLKWRDEQPLSFSKMLTTLSPLVKTAAGSSFKHCKLNYDTLNDPIEL</sequence>
<feature type="domain" description="HTH tetR-type" evidence="3">
    <location>
        <begin position="9"/>
        <end position="69"/>
    </location>
</feature>
<organism evidence="4 5">
    <name type="scientific">Shewanella youngdeokensis</name>
    <dbReference type="NCBI Taxonomy" id="2999068"/>
    <lineage>
        <taxon>Bacteria</taxon>
        <taxon>Pseudomonadati</taxon>
        <taxon>Pseudomonadota</taxon>
        <taxon>Gammaproteobacteria</taxon>
        <taxon>Alteromonadales</taxon>
        <taxon>Shewanellaceae</taxon>
        <taxon>Shewanella</taxon>
    </lineage>
</organism>
<protein>
    <submittedName>
        <fullName evidence="4">TetR/AcrR family transcriptional regulator</fullName>
    </submittedName>
</protein>
<evidence type="ECO:0000313" key="4">
    <source>
        <dbReference type="EMBL" id="WOT03570.1"/>
    </source>
</evidence>
<dbReference type="Pfam" id="PF00440">
    <property type="entry name" value="TetR_N"/>
    <property type="match status" value="1"/>
</dbReference>
<dbReference type="InterPro" id="IPR009057">
    <property type="entry name" value="Homeodomain-like_sf"/>
</dbReference>
<dbReference type="Proteomes" id="UP001529491">
    <property type="component" value="Chromosome"/>
</dbReference>
<accession>A0ABZ0JTD5</accession>
<reference evidence="4 5" key="1">
    <citation type="submission" date="2023-10" db="EMBL/GenBank/DDBJ databases">
        <title>Complete genome sequence of Shewanella sp. DAU334.</title>
        <authorList>
            <person name="Lee Y.-S."/>
            <person name="Jeong H.-R."/>
            <person name="Hwang E.-J."/>
            <person name="Choi Y.-L."/>
            <person name="Kim G.-D."/>
        </authorList>
    </citation>
    <scope>NUCLEOTIDE SEQUENCE [LARGE SCALE GENOMIC DNA]</scope>
    <source>
        <strain evidence="4 5">DAU334</strain>
    </source>
</reference>
<evidence type="ECO:0000256" key="2">
    <source>
        <dbReference type="PROSITE-ProRule" id="PRU00335"/>
    </source>
</evidence>
<evidence type="ECO:0000313" key="5">
    <source>
        <dbReference type="Proteomes" id="UP001529491"/>
    </source>
</evidence>
<dbReference type="Gene3D" id="1.10.357.10">
    <property type="entry name" value="Tetracycline Repressor, domain 2"/>
    <property type="match status" value="1"/>
</dbReference>
<gene>
    <name evidence="4" type="ORF">RGE70_09360</name>
</gene>
<keyword evidence="1 2" id="KW-0238">DNA-binding</keyword>
<dbReference type="PROSITE" id="PS50977">
    <property type="entry name" value="HTH_TETR_2"/>
    <property type="match status" value="1"/>
</dbReference>
<evidence type="ECO:0000259" key="3">
    <source>
        <dbReference type="PROSITE" id="PS50977"/>
    </source>
</evidence>
<feature type="DNA-binding region" description="H-T-H motif" evidence="2">
    <location>
        <begin position="32"/>
        <end position="51"/>
    </location>
</feature>
<dbReference type="EMBL" id="CP136522">
    <property type="protein sequence ID" value="WOT03570.1"/>
    <property type="molecule type" value="Genomic_DNA"/>
</dbReference>
<proteinExistence type="predicted"/>
<dbReference type="RefSeq" id="WP_310471196.1">
    <property type="nucleotide sequence ID" value="NZ_CP136522.1"/>
</dbReference>